<keyword evidence="2" id="KW-1133">Transmembrane helix</keyword>
<gene>
    <name evidence="3" type="ORF">GCM10007380_34630</name>
</gene>
<organism evidence="3 4">
    <name type="scientific">Gottfriedia solisilvae</name>
    <dbReference type="NCBI Taxonomy" id="1516104"/>
    <lineage>
        <taxon>Bacteria</taxon>
        <taxon>Bacillati</taxon>
        <taxon>Bacillota</taxon>
        <taxon>Bacilli</taxon>
        <taxon>Bacillales</taxon>
        <taxon>Bacillaceae</taxon>
        <taxon>Gottfriedia</taxon>
    </lineage>
</organism>
<proteinExistence type="inferred from homology"/>
<feature type="transmembrane region" description="Helical" evidence="2">
    <location>
        <begin position="6"/>
        <end position="24"/>
    </location>
</feature>
<dbReference type="GO" id="GO:0008137">
    <property type="term" value="F:NADH dehydrogenase (ubiquinone) activity"/>
    <property type="evidence" value="ECO:0007669"/>
    <property type="project" value="UniProtKB-UniRule"/>
</dbReference>
<comment type="similarity">
    <text evidence="1 2">Belongs to the complex I subunit 6 family.</text>
</comment>
<accession>A0A8J3ATX3</accession>
<feature type="transmembrane region" description="Helical" evidence="2">
    <location>
        <begin position="135"/>
        <end position="160"/>
    </location>
</feature>
<keyword evidence="2" id="KW-0874">Quinone</keyword>
<dbReference type="OrthoDB" id="9814997at2"/>
<dbReference type="EMBL" id="BMHB01000002">
    <property type="protein sequence ID" value="GGI16772.1"/>
    <property type="molecule type" value="Genomic_DNA"/>
</dbReference>
<dbReference type="Proteomes" id="UP000626244">
    <property type="component" value="Unassembled WGS sequence"/>
</dbReference>
<evidence type="ECO:0000313" key="3">
    <source>
        <dbReference type="EMBL" id="GGI16772.1"/>
    </source>
</evidence>
<dbReference type="Gene3D" id="1.20.120.1200">
    <property type="entry name" value="NADH-ubiquinone/plastoquinone oxidoreductase chain 6, subunit NuoJ"/>
    <property type="match status" value="1"/>
</dbReference>
<keyword evidence="2" id="KW-0520">NAD</keyword>
<keyword evidence="4" id="KW-1185">Reference proteome</keyword>
<protein>
    <recommendedName>
        <fullName evidence="2">NADH-quinone oxidoreductase subunit J</fullName>
        <ecNumber evidence="2">7.1.1.-</ecNumber>
    </recommendedName>
</protein>
<feature type="transmembrane region" description="Helical" evidence="2">
    <location>
        <begin position="31"/>
        <end position="49"/>
    </location>
</feature>
<comment type="function">
    <text evidence="2">NDH-1 shuttles electrons from NADH, via FMN and iron-sulfur (Fe-S) centers, to quinones in the respiratory chain. Couples the redox reaction to proton translocation (for every two electrons transferred, four hydrogen ions are translocated across the cytoplasmic membrane), and thus conserves the redox energy in a proton gradient.</text>
</comment>
<comment type="caution">
    <text evidence="3">The sequence shown here is derived from an EMBL/GenBank/DDBJ whole genome shotgun (WGS) entry which is preliminary data.</text>
</comment>
<keyword evidence="2" id="KW-0812">Transmembrane</keyword>
<evidence type="ECO:0000256" key="2">
    <source>
        <dbReference type="RuleBase" id="RU004429"/>
    </source>
</evidence>
<name>A0A8J3ATX3_9BACI</name>
<dbReference type="GO" id="GO:0005886">
    <property type="term" value="C:plasma membrane"/>
    <property type="evidence" value="ECO:0007669"/>
    <property type="project" value="UniProtKB-SubCell"/>
</dbReference>
<evidence type="ECO:0000313" key="4">
    <source>
        <dbReference type="Proteomes" id="UP000626244"/>
    </source>
</evidence>
<dbReference type="PANTHER" id="PTHR33269:SF17">
    <property type="entry name" value="NADH-UBIQUINONE OXIDOREDUCTASE CHAIN 6"/>
    <property type="match status" value="1"/>
</dbReference>
<keyword evidence="2" id="KW-0472">Membrane</keyword>
<dbReference type="GO" id="GO:0048038">
    <property type="term" value="F:quinone binding"/>
    <property type="evidence" value="ECO:0007669"/>
    <property type="project" value="UniProtKB-UniRule"/>
</dbReference>
<reference evidence="4" key="1">
    <citation type="journal article" date="2019" name="Int. J. Syst. Evol. Microbiol.">
        <title>The Global Catalogue of Microorganisms (GCM) 10K type strain sequencing project: providing services to taxonomists for standard genome sequencing and annotation.</title>
        <authorList>
            <consortium name="The Broad Institute Genomics Platform"/>
            <consortium name="The Broad Institute Genome Sequencing Center for Infectious Disease"/>
            <person name="Wu L."/>
            <person name="Ma J."/>
        </authorList>
    </citation>
    <scope>NUCLEOTIDE SEQUENCE [LARGE SCALE GENOMIC DNA]</scope>
    <source>
        <strain evidence="4">CGMCC 1.14993</strain>
    </source>
</reference>
<dbReference type="InterPro" id="IPR001457">
    <property type="entry name" value="NADH_UbQ/plastoQ_OxRdtase_su6"/>
</dbReference>
<comment type="subcellular location">
    <subcellularLocation>
        <location evidence="2">Cell membrane</location>
        <topology evidence="2">Multi-pass membrane protein</topology>
    </subcellularLocation>
</comment>
<sequence length="172" mass="18572">MSGFVVAFFLLSLAAILGGVMMLNSTKVMHMMLSLVLTFISIAGIYVLLSAEFVAVVQILIYSGAITILMIFGIMLTKHDVESEKPKRNWRNIASLIGVVAFGVVIFLGINGLSIDSQDVDLATNNTKNIGLQLFSNYVVPFEVMSVLLLIALVGAIILAKSDDSKEEGTKE</sequence>
<keyword evidence="2" id="KW-1003">Cell membrane</keyword>
<evidence type="ECO:0000256" key="1">
    <source>
        <dbReference type="ARBA" id="ARBA00005698"/>
    </source>
</evidence>
<dbReference type="NCBIfam" id="NF005168">
    <property type="entry name" value="PRK06638.2-3"/>
    <property type="match status" value="1"/>
</dbReference>
<dbReference type="AlphaFoldDB" id="A0A8J3ATX3"/>
<dbReference type="InterPro" id="IPR042106">
    <property type="entry name" value="Nuo/plastoQ_OxRdtase_6_NuoJ"/>
</dbReference>
<dbReference type="RefSeq" id="WP_088001362.1">
    <property type="nucleotide sequence ID" value="NZ_BMHB01000002.1"/>
</dbReference>
<feature type="transmembrane region" description="Helical" evidence="2">
    <location>
        <begin position="55"/>
        <end position="76"/>
    </location>
</feature>
<feature type="transmembrane region" description="Helical" evidence="2">
    <location>
        <begin position="96"/>
        <end position="115"/>
    </location>
</feature>
<comment type="catalytic activity">
    <reaction evidence="2">
        <text>a quinone + NADH + 5 H(+)(in) = a quinol + NAD(+) + 4 H(+)(out)</text>
        <dbReference type="Rhea" id="RHEA:57888"/>
        <dbReference type="ChEBI" id="CHEBI:15378"/>
        <dbReference type="ChEBI" id="CHEBI:24646"/>
        <dbReference type="ChEBI" id="CHEBI:57540"/>
        <dbReference type="ChEBI" id="CHEBI:57945"/>
        <dbReference type="ChEBI" id="CHEBI:132124"/>
    </reaction>
</comment>
<dbReference type="Pfam" id="PF00499">
    <property type="entry name" value="Oxidored_q3"/>
    <property type="match status" value="1"/>
</dbReference>
<dbReference type="PANTHER" id="PTHR33269">
    <property type="entry name" value="NADH-UBIQUINONE OXIDOREDUCTASE CHAIN 6"/>
    <property type="match status" value="1"/>
</dbReference>
<dbReference type="EC" id="7.1.1.-" evidence="2"/>